<gene>
    <name evidence="1" type="ORF">CC77DRAFT_1060102</name>
</gene>
<accession>A0A177DS10</accession>
<evidence type="ECO:0000313" key="2">
    <source>
        <dbReference type="Proteomes" id="UP000077248"/>
    </source>
</evidence>
<sequence length="247" mass="28403">MNYIRRSKTHILPFADHAGKEALMVFDGTETCPLPPLYSFSFYFTHEAVNSGNVHPTEFLRAIIQDTPFVSYPCPFRLEIYFLPMPGATAEKCDEACIAHYEEEKKGRGIYHRQIMALKASIRSGRSSSTDRGRLPGFVSSYVEDRSYDYHRGLLYSYQGADWRTDEQLVRRIKFNAIPHAENSLMADEVKEDEFTPIRVTLQAIKKSDTAGHVGEWMFYNAHGPTECITNGPWQEAEERGWTTWQE</sequence>
<dbReference type="OMA" id="EACIAHY"/>
<dbReference type="EMBL" id="KV441475">
    <property type="protein sequence ID" value="OAG22208.1"/>
    <property type="molecule type" value="Genomic_DNA"/>
</dbReference>
<dbReference type="GeneID" id="29113903"/>
<dbReference type="VEuPathDB" id="FungiDB:CC77DRAFT_1060102"/>
<proteinExistence type="predicted"/>
<evidence type="ECO:0000313" key="1">
    <source>
        <dbReference type="EMBL" id="OAG22208.1"/>
    </source>
</evidence>
<reference evidence="1 2" key="1">
    <citation type="submission" date="2016-05" db="EMBL/GenBank/DDBJ databases">
        <title>Comparative analysis of secretome profiles of manganese(II)-oxidizing ascomycete fungi.</title>
        <authorList>
            <consortium name="DOE Joint Genome Institute"/>
            <person name="Zeiner C.A."/>
            <person name="Purvine S.O."/>
            <person name="Zink E.M."/>
            <person name="Wu S."/>
            <person name="Pasa-Tolic L."/>
            <person name="Chaput D.L."/>
            <person name="Haridas S."/>
            <person name="Grigoriev I.V."/>
            <person name="Santelli C.M."/>
            <person name="Hansel C.M."/>
        </authorList>
    </citation>
    <scope>NUCLEOTIDE SEQUENCE [LARGE SCALE GENOMIC DNA]</scope>
    <source>
        <strain evidence="1 2">SRC1lrK2f</strain>
    </source>
</reference>
<keyword evidence="2" id="KW-1185">Reference proteome</keyword>
<name>A0A177DS10_ALTAL</name>
<dbReference type="Proteomes" id="UP000077248">
    <property type="component" value="Unassembled WGS sequence"/>
</dbReference>
<dbReference type="AlphaFoldDB" id="A0A177DS10"/>
<protein>
    <submittedName>
        <fullName evidence="1">Uncharacterized protein</fullName>
    </submittedName>
</protein>
<organism evidence="1 2">
    <name type="scientific">Alternaria alternata</name>
    <name type="common">Alternaria rot fungus</name>
    <name type="synonym">Torula alternata</name>
    <dbReference type="NCBI Taxonomy" id="5599"/>
    <lineage>
        <taxon>Eukaryota</taxon>
        <taxon>Fungi</taxon>
        <taxon>Dikarya</taxon>
        <taxon>Ascomycota</taxon>
        <taxon>Pezizomycotina</taxon>
        <taxon>Dothideomycetes</taxon>
        <taxon>Pleosporomycetidae</taxon>
        <taxon>Pleosporales</taxon>
        <taxon>Pleosporineae</taxon>
        <taxon>Pleosporaceae</taxon>
        <taxon>Alternaria</taxon>
        <taxon>Alternaria sect. Alternaria</taxon>
        <taxon>Alternaria alternata complex</taxon>
    </lineage>
</organism>
<dbReference type="RefSeq" id="XP_018387629.1">
    <property type="nucleotide sequence ID" value="XM_018528309.1"/>
</dbReference>
<dbReference type="KEGG" id="aalt:CC77DRAFT_1060102"/>